<dbReference type="GO" id="GO:0009277">
    <property type="term" value="C:fungal-type cell wall"/>
    <property type="evidence" value="ECO:0007669"/>
    <property type="project" value="InterPro"/>
</dbReference>
<evidence type="ECO:0000256" key="4">
    <source>
        <dbReference type="ARBA" id="ARBA00022525"/>
    </source>
</evidence>
<dbReference type="AlphaFoldDB" id="A0A0C9ZTT4"/>
<feature type="chain" id="PRO_5013984030" description="Hydrophobin" evidence="7">
    <location>
        <begin position="18"/>
        <end position="113"/>
    </location>
</feature>
<dbReference type="HOGENOM" id="CLU_105134_2_0_1"/>
<sequence length="113" mass="11375">MFSRILAVASLAALAIAGPLNARGGTPSQQCNTGTLQCCQQVQQTSDLQQFLNSFGLVDALAGASALVGANCNPVSVLGTGNGAQCNTQPVCCTSNQMLGAVNMGCMPLNVNA</sequence>
<organism evidence="8 9">
    <name type="scientific">Pisolithus microcarpus 441</name>
    <dbReference type="NCBI Taxonomy" id="765257"/>
    <lineage>
        <taxon>Eukaryota</taxon>
        <taxon>Fungi</taxon>
        <taxon>Dikarya</taxon>
        <taxon>Basidiomycota</taxon>
        <taxon>Agaricomycotina</taxon>
        <taxon>Agaricomycetes</taxon>
        <taxon>Agaricomycetidae</taxon>
        <taxon>Boletales</taxon>
        <taxon>Sclerodermatineae</taxon>
        <taxon>Pisolithaceae</taxon>
        <taxon>Pisolithus</taxon>
    </lineage>
</organism>
<comment type="similarity">
    <text evidence="2 7">Belongs to the fungal hydrophobin family.</text>
</comment>
<dbReference type="SMART" id="SM00075">
    <property type="entry name" value="HYDRO"/>
    <property type="match status" value="1"/>
</dbReference>
<evidence type="ECO:0000256" key="2">
    <source>
        <dbReference type="ARBA" id="ARBA00010446"/>
    </source>
</evidence>
<proteinExistence type="inferred from homology"/>
<evidence type="ECO:0000313" key="9">
    <source>
        <dbReference type="Proteomes" id="UP000054018"/>
    </source>
</evidence>
<name>A0A0C9ZTT4_9AGAM</name>
<dbReference type="STRING" id="765257.A0A0C9ZTT4"/>
<protein>
    <recommendedName>
        <fullName evidence="7">Hydrophobin</fullName>
    </recommendedName>
</protein>
<dbReference type="Pfam" id="PF01185">
    <property type="entry name" value="Hydrophobin"/>
    <property type="match status" value="1"/>
</dbReference>
<feature type="signal peptide" evidence="7">
    <location>
        <begin position="1"/>
        <end position="17"/>
    </location>
</feature>
<dbReference type="OrthoDB" id="4225815at2759"/>
<evidence type="ECO:0000256" key="3">
    <source>
        <dbReference type="ARBA" id="ARBA00022512"/>
    </source>
</evidence>
<dbReference type="GO" id="GO:0005199">
    <property type="term" value="F:structural constituent of cell wall"/>
    <property type="evidence" value="ECO:0007669"/>
    <property type="project" value="InterPro"/>
</dbReference>
<evidence type="ECO:0000313" key="8">
    <source>
        <dbReference type="EMBL" id="KIK25672.1"/>
    </source>
</evidence>
<reference evidence="8 9" key="1">
    <citation type="submission" date="2014-04" db="EMBL/GenBank/DDBJ databases">
        <authorList>
            <consortium name="DOE Joint Genome Institute"/>
            <person name="Kuo A."/>
            <person name="Kohler A."/>
            <person name="Costa M.D."/>
            <person name="Nagy L.G."/>
            <person name="Floudas D."/>
            <person name="Copeland A."/>
            <person name="Barry K.W."/>
            <person name="Cichocki N."/>
            <person name="Veneault-Fourrey C."/>
            <person name="LaButti K."/>
            <person name="Lindquist E.A."/>
            <person name="Lipzen A."/>
            <person name="Lundell T."/>
            <person name="Morin E."/>
            <person name="Murat C."/>
            <person name="Sun H."/>
            <person name="Tunlid A."/>
            <person name="Henrissat B."/>
            <person name="Grigoriev I.V."/>
            <person name="Hibbett D.S."/>
            <person name="Martin F."/>
            <person name="Nordberg H.P."/>
            <person name="Cantor M.N."/>
            <person name="Hua S.X."/>
        </authorList>
    </citation>
    <scope>NUCLEOTIDE SEQUENCE [LARGE SCALE GENOMIC DNA]</scope>
    <source>
        <strain evidence="8 9">441</strain>
    </source>
</reference>
<keyword evidence="3 7" id="KW-0134">Cell wall</keyword>
<gene>
    <name evidence="8" type="ORF">PISMIDRAFT_676970</name>
</gene>
<reference evidence="9" key="2">
    <citation type="submission" date="2015-01" db="EMBL/GenBank/DDBJ databases">
        <title>Evolutionary Origins and Diversification of the Mycorrhizal Mutualists.</title>
        <authorList>
            <consortium name="DOE Joint Genome Institute"/>
            <consortium name="Mycorrhizal Genomics Consortium"/>
            <person name="Kohler A."/>
            <person name="Kuo A."/>
            <person name="Nagy L.G."/>
            <person name="Floudas D."/>
            <person name="Copeland A."/>
            <person name="Barry K.W."/>
            <person name="Cichocki N."/>
            <person name="Veneault-Fourrey C."/>
            <person name="LaButti K."/>
            <person name="Lindquist E.A."/>
            <person name="Lipzen A."/>
            <person name="Lundell T."/>
            <person name="Morin E."/>
            <person name="Murat C."/>
            <person name="Riley R."/>
            <person name="Ohm R."/>
            <person name="Sun H."/>
            <person name="Tunlid A."/>
            <person name="Henrissat B."/>
            <person name="Grigoriev I.V."/>
            <person name="Hibbett D.S."/>
            <person name="Martin F."/>
        </authorList>
    </citation>
    <scope>NUCLEOTIDE SEQUENCE [LARGE SCALE GENOMIC DNA]</scope>
    <source>
        <strain evidence="9">441</strain>
    </source>
</reference>
<evidence type="ECO:0000256" key="5">
    <source>
        <dbReference type="ARBA" id="ARBA00022729"/>
    </source>
</evidence>
<dbReference type="CDD" id="cd23507">
    <property type="entry name" value="hydrophobin_I"/>
    <property type="match status" value="1"/>
</dbReference>
<evidence type="ECO:0000256" key="7">
    <source>
        <dbReference type="RuleBase" id="RU365009"/>
    </source>
</evidence>
<keyword evidence="4 7" id="KW-0964">Secreted</keyword>
<keyword evidence="5 7" id="KW-0732">Signal</keyword>
<evidence type="ECO:0000256" key="6">
    <source>
        <dbReference type="ARBA" id="ARBA00023157"/>
    </source>
</evidence>
<evidence type="ECO:0000256" key="1">
    <source>
        <dbReference type="ARBA" id="ARBA00004191"/>
    </source>
</evidence>
<keyword evidence="9" id="KW-1185">Reference proteome</keyword>
<accession>A0A0C9ZTT4</accession>
<dbReference type="EMBL" id="KN833706">
    <property type="protein sequence ID" value="KIK25672.1"/>
    <property type="molecule type" value="Genomic_DNA"/>
</dbReference>
<keyword evidence="6 7" id="KW-1015">Disulfide bond</keyword>
<dbReference type="InterPro" id="IPR019778">
    <property type="entry name" value="Class_I_Hydrophobin_CS"/>
</dbReference>
<comment type="subcellular location">
    <subcellularLocation>
        <location evidence="1 7">Secreted</location>
        <location evidence="1 7">Cell wall</location>
    </subcellularLocation>
</comment>
<dbReference type="InterPro" id="IPR001338">
    <property type="entry name" value="Class_I_Hydrophobin"/>
</dbReference>
<dbReference type="Proteomes" id="UP000054018">
    <property type="component" value="Unassembled WGS sequence"/>
</dbReference>
<dbReference type="PROSITE" id="PS00956">
    <property type="entry name" value="HYDROPHOBIN"/>
    <property type="match status" value="1"/>
</dbReference>